<keyword evidence="2" id="KW-1185">Reference proteome</keyword>
<dbReference type="RefSeq" id="WP_119534619.1">
    <property type="nucleotide sequence ID" value="NZ_NRJF01000088.1"/>
</dbReference>
<reference evidence="1 2" key="1">
    <citation type="submission" date="2017-08" db="EMBL/GenBank/DDBJ databases">
        <title>Reclassification of Bisgaard taxon 37 and 44.</title>
        <authorList>
            <person name="Christensen H."/>
        </authorList>
    </citation>
    <scope>NUCLEOTIDE SEQUENCE [LARGE SCALE GENOMIC DNA]</scope>
    <source>
        <strain evidence="1 2">EEAB3T1</strain>
    </source>
</reference>
<proteinExistence type="predicted"/>
<accession>A0A3A1YDY2</accession>
<dbReference type="OrthoDB" id="5678945at2"/>
<protein>
    <submittedName>
        <fullName evidence="1">Uncharacterized protein</fullName>
    </submittedName>
</protein>
<dbReference type="Proteomes" id="UP000265964">
    <property type="component" value="Unassembled WGS sequence"/>
</dbReference>
<gene>
    <name evidence="1" type="ORF">CKF59_03615</name>
</gene>
<evidence type="ECO:0000313" key="1">
    <source>
        <dbReference type="EMBL" id="RIY35459.1"/>
    </source>
</evidence>
<name>A0A3A1YDY2_9GAMM</name>
<comment type="caution">
    <text evidence="1">The sequence shown here is derived from an EMBL/GenBank/DDBJ whole genome shotgun (WGS) entry which is preliminary data.</text>
</comment>
<dbReference type="EMBL" id="NRJF01000088">
    <property type="protein sequence ID" value="RIY35459.1"/>
    <property type="molecule type" value="Genomic_DNA"/>
</dbReference>
<organism evidence="1 2">
    <name type="scientific">Psittacicella gerlachiana</name>
    <dbReference type="NCBI Taxonomy" id="2028574"/>
    <lineage>
        <taxon>Bacteria</taxon>
        <taxon>Pseudomonadati</taxon>
        <taxon>Pseudomonadota</taxon>
        <taxon>Gammaproteobacteria</taxon>
        <taxon>Pasteurellales</taxon>
        <taxon>Psittacicellaceae</taxon>
        <taxon>Psittacicella</taxon>
    </lineage>
</organism>
<dbReference type="AlphaFoldDB" id="A0A3A1YDY2"/>
<sequence>MSENKEKEVKYMQADYIEEVATDFQASMQAMLNFIKQRKLSATEDLAPAENLTSEPNGVTSKKTQLDFSQEMNLEEFLEAQQDIVAQEMIDYMVSSDPNVLKQEDEK</sequence>
<evidence type="ECO:0000313" key="2">
    <source>
        <dbReference type="Proteomes" id="UP000265964"/>
    </source>
</evidence>